<evidence type="ECO:0000313" key="1">
    <source>
        <dbReference type="EMBL" id="KAI4838912.1"/>
    </source>
</evidence>
<reference evidence="1" key="1">
    <citation type="submission" date="2022-06" db="EMBL/GenBank/DDBJ databases">
        <title>The First Complete Genome of the Simian Malaria Parasite Plasmodium brasilianum.</title>
        <authorList>
            <person name="Bajic M."/>
            <person name="Ravishankar S."/>
        </authorList>
    </citation>
    <scope>NUCLEOTIDE SEQUENCE</scope>
    <source>
        <strain evidence="1">Bolivian I</strain>
    </source>
</reference>
<keyword evidence="2" id="KW-1185">Reference proteome</keyword>
<accession>A0ACB9YAL6</accession>
<proteinExistence type="predicted"/>
<name>A0ACB9YAL6_PLABR</name>
<evidence type="ECO:0000313" key="2">
    <source>
        <dbReference type="Proteomes" id="UP001056978"/>
    </source>
</evidence>
<sequence length="695" mass="83769">MENKYKRKQKKKKIKSFNNEQSRENRSPCGINKKYYRKLLKLARKKKMFRDNFPNIIIAKKKQIFQTQKRFAYYRFHKRVGKGSWVKYVERYKIPRSIENTQRLIFNYEGSYSEKKLSCSWQWMLPKKIAQSTTSDEVLNVWVYYRHKRKKAYHYMKVLKRLVDVGTCSTSDWRFKLITSRIQNKINTFLNLPRICYYYGRLKATAQLENIIKILNHRLTSYMPHQLILILKAFSLCKLQDKYLFNRIRGLLQSHIKTVPFYYLTLIVESYSFCLIHDYLFFNQIANEIIYRLNLCNNKYVIKSDDHYDGVNALTDEIPPNVISEKEGSQNRPVENGYEHGHNFVKDEKDSLKVILETDYALIKYKQEHFNYYPSMKNLIDISYFFSNLKFQHYLFFDYISMYIMYMLRTDQNCLTPYLIEKAVSSFYKLKINDIILFEHILKHIDIYIYDYPPSVLCSIGFYFSSILPVHYSEIYKIFKKIFLHVQKYMNILNLDSLTKYCCLIHKGTKNKKIQKEILSHINEEIKRNDNKNDKVVYDIPRIIEILSFHNCIDEDSFTILCKHLHIHLKHFEPCDFNRVARALLNVKIKQNIYDEKIINAIARNVIKHHDLFHIIDYHQTIKSLLKMNVVKDIYKIYLIKHHINVPFYGFDELKIDTQLPKEVKKSVYRYKKGTIYFSNKKIEQEYPLYKSIEG</sequence>
<dbReference type="Proteomes" id="UP001056978">
    <property type="component" value="Chromosome 8"/>
</dbReference>
<comment type="caution">
    <text evidence="1">The sequence shown here is derived from an EMBL/GenBank/DDBJ whole genome shotgun (WGS) entry which is preliminary data.</text>
</comment>
<gene>
    <name evidence="1" type="ORF">MKS88_002423</name>
</gene>
<organism evidence="1 2">
    <name type="scientific">Plasmodium brasilianum</name>
    <dbReference type="NCBI Taxonomy" id="5824"/>
    <lineage>
        <taxon>Eukaryota</taxon>
        <taxon>Sar</taxon>
        <taxon>Alveolata</taxon>
        <taxon>Apicomplexa</taxon>
        <taxon>Aconoidasida</taxon>
        <taxon>Haemosporida</taxon>
        <taxon>Plasmodiidae</taxon>
        <taxon>Plasmodium</taxon>
        <taxon>Plasmodium (Plasmodium)</taxon>
    </lineage>
</organism>
<dbReference type="EMBL" id="CM043776">
    <property type="protein sequence ID" value="KAI4838912.1"/>
    <property type="molecule type" value="Genomic_DNA"/>
</dbReference>
<protein>
    <submittedName>
        <fullName evidence="1">Uncharacterized protein</fullName>
    </submittedName>
</protein>